<evidence type="ECO:0000313" key="2">
    <source>
        <dbReference type="EMBL" id="RKO34917.1"/>
    </source>
</evidence>
<proteinExistence type="predicted"/>
<gene>
    <name evidence="1" type="ORF">D8K17_13135</name>
    <name evidence="2" type="ORF">D8K17_13865</name>
</gene>
<dbReference type="NCBIfam" id="NF033608">
    <property type="entry name" value="type_I_tox_Fst"/>
    <property type="match status" value="1"/>
</dbReference>
<name>A0A8B3EW56_LACLL</name>
<dbReference type="AlphaFoldDB" id="A0A8B3EW56"/>
<reference evidence="2" key="1">
    <citation type="submission" date="2018-10" db="EMBL/GenBank/DDBJ databases">
        <title>Chromosomal inversion in Lactococcus lactis subsp. lactis bv. diacetylactis S50.</title>
        <authorList>
            <person name="Kojic M."/>
            <person name="Jovcic B."/>
        </authorList>
    </citation>
    <scope>NUCLEOTIDE SEQUENCE</scope>
    <source>
        <strain evidence="2">S50</strain>
    </source>
</reference>
<accession>A0A8B3EW56</accession>
<protein>
    <submittedName>
        <fullName evidence="2">Type I toxin-antitoxin system Fst family toxin</fullName>
    </submittedName>
</protein>
<organism evidence="2">
    <name type="scientific">Lactococcus lactis subsp. lactis bv. diacetylactis</name>
    <dbReference type="NCBI Taxonomy" id="44688"/>
    <lineage>
        <taxon>Bacteria</taxon>
        <taxon>Bacillati</taxon>
        <taxon>Bacillota</taxon>
        <taxon>Bacilli</taxon>
        <taxon>Lactobacillales</taxon>
        <taxon>Streptococcaceae</taxon>
        <taxon>Lactococcus</taxon>
    </lineage>
</organism>
<comment type="caution">
    <text evidence="2">The sequence shown here is derived from an EMBL/GenBank/DDBJ whole genome shotgun (WGS) entry which is preliminary data.</text>
</comment>
<sequence>MLLILFTSLIAPLFVSIAIKLFSRWLDDKDETK</sequence>
<dbReference type="EMBL" id="RBVM01000003">
    <property type="protein sequence ID" value="RKO34917.1"/>
    <property type="molecule type" value="Genomic_DNA"/>
</dbReference>
<evidence type="ECO:0000313" key="1">
    <source>
        <dbReference type="EMBL" id="RKO34806.1"/>
    </source>
</evidence>
<dbReference type="EMBL" id="RBVM01000003">
    <property type="protein sequence ID" value="RKO34806.1"/>
    <property type="molecule type" value="Genomic_DNA"/>
</dbReference>
<dbReference type="RefSeq" id="WP_021166199.1">
    <property type="nucleotide sequence ID" value="NZ_CP061323.1"/>
</dbReference>